<organism evidence="5 6">
    <name type="scientific">Clostridium magnum DSM 2767</name>
    <dbReference type="NCBI Taxonomy" id="1121326"/>
    <lineage>
        <taxon>Bacteria</taxon>
        <taxon>Bacillati</taxon>
        <taxon>Bacillota</taxon>
        <taxon>Clostridia</taxon>
        <taxon>Eubacteriales</taxon>
        <taxon>Clostridiaceae</taxon>
        <taxon>Clostridium</taxon>
    </lineage>
</organism>
<dbReference type="SUPFAM" id="SSF46785">
    <property type="entry name" value="Winged helix' DNA-binding domain"/>
    <property type="match status" value="1"/>
</dbReference>
<reference evidence="5 6" key="1">
    <citation type="submission" date="2016-04" db="EMBL/GenBank/DDBJ databases">
        <title>Genome sequence of Clostridium magnum DSM 2767.</title>
        <authorList>
            <person name="Poehlein A."/>
            <person name="Uhlig R."/>
            <person name="Fischer R."/>
            <person name="Bahl H."/>
            <person name="Daniel R."/>
        </authorList>
    </citation>
    <scope>NUCLEOTIDE SEQUENCE [LARGE SCALE GENOMIC DNA]</scope>
    <source>
        <strain evidence="5 6">DSM 2767</strain>
    </source>
</reference>
<dbReference type="PROSITE" id="PS50995">
    <property type="entry name" value="HTH_MARR_2"/>
    <property type="match status" value="1"/>
</dbReference>
<dbReference type="InterPro" id="IPR036388">
    <property type="entry name" value="WH-like_DNA-bd_sf"/>
</dbReference>
<dbReference type="Proteomes" id="UP000076603">
    <property type="component" value="Unassembled WGS sequence"/>
</dbReference>
<dbReference type="PANTHER" id="PTHR42756">
    <property type="entry name" value="TRANSCRIPTIONAL REGULATOR, MARR"/>
    <property type="match status" value="1"/>
</dbReference>
<dbReference type="Pfam" id="PF01047">
    <property type="entry name" value="MarR"/>
    <property type="match status" value="1"/>
</dbReference>
<protein>
    <submittedName>
        <fullName evidence="5">Multidrug resistance operon repressor</fullName>
    </submittedName>
</protein>
<keyword evidence="1" id="KW-0805">Transcription regulation</keyword>
<dbReference type="Gene3D" id="1.10.10.10">
    <property type="entry name" value="Winged helix-like DNA-binding domain superfamily/Winged helix DNA-binding domain"/>
    <property type="match status" value="1"/>
</dbReference>
<proteinExistence type="predicted"/>
<evidence type="ECO:0000256" key="1">
    <source>
        <dbReference type="ARBA" id="ARBA00023015"/>
    </source>
</evidence>
<dbReference type="EMBL" id="LWAE01000002">
    <property type="protein sequence ID" value="KZL91926.1"/>
    <property type="molecule type" value="Genomic_DNA"/>
</dbReference>
<dbReference type="GO" id="GO:0003700">
    <property type="term" value="F:DNA-binding transcription factor activity"/>
    <property type="evidence" value="ECO:0007669"/>
    <property type="project" value="InterPro"/>
</dbReference>
<dbReference type="PATRIC" id="fig|1121326.3.peg.1714"/>
<dbReference type="STRING" id="1121326.CLMAG_17320"/>
<evidence type="ECO:0000256" key="2">
    <source>
        <dbReference type="ARBA" id="ARBA00023125"/>
    </source>
</evidence>
<gene>
    <name evidence="5" type="primary">mexR_1</name>
    <name evidence="5" type="ORF">CLMAG_17320</name>
</gene>
<evidence type="ECO:0000313" key="5">
    <source>
        <dbReference type="EMBL" id="KZL91926.1"/>
    </source>
</evidence>
<evidence type="ECO:0000256" key="3">
    <source>
        <dbReference type="ARBA" id="ARBA00023163"/>
    </source>
</evidence>
<comment type="caution">
    <text evidence="5">The sequence shown here is derived from an EMBL/GenBank/DDBJ whole genome shotgun (WGS) entry which is preliminary data.</text>
</comment>
<evidence type="ECO:0000313" key="6">
    <source>
        <dbReference type="Proteomes" id="UP000076603"/>
    </source>
</evidence>
<dbReference type="InterPro" id="IPR036390">
    <property type="entry name" value="WH_DNA-bd_sf"/>
</dbReference>
<keyword evidence="2" id="KW-0238">DNA-binding</keyword>
<dbReference type="OrthoDB" id="1853358at2"/>
<dbReference type="PANTHER" id="PTHR42756:SF1">
    <property type="entry name" value="TRANSCRIPTIONAL REPRESSOR OF EMRAB OPERON"/>
    <property type="match status" value="1"/>
</dbReference>
<keyword evidence="6" id="KW-1185">Reference proteome</keyword>
<dbReference type="RefSeq" id="WP_066620896.1">
    <property type="nucleotide sequence ID" value="NZ_FQXL01000004.1"/>
</dbReference>
<accession>A0A161XC85</accession>
<sequence length="143" mass="16357">MNNLTKSKQLREIIRIFERKLGALGDCQSECCGITLAQCHALVEIGRSQKISLNKLSKLLNLDNSTTSRTVNNLVNRNLATRDINPNDRRYVTISLTESGYESFKSVEESMNSYYENVYNHIPDDKKEQVLESMEILLEAIKQ</sequence>
<feature type="domain" description="HTH marR-type" evidence="4">
    <location>
        <begin position="7"/>
        <end position="139"/>
    </location>
</feature>
<dbReference type="InterPro" id="IPR000835">
    <property type="entry name" value="HTH_MarR-typ"/>
</dbReference>
<dbReference type="SMART" id="SM00347">
    <property type="entry name" value="HTH_MARR"/>
    <property type="match status" value="1"/>
</dbReference>
<dbReference type="GO" id="GO:0003677">
    <property type="term" value="F:DNA binding"/>
    <property type="evidence" value="ECO:0007669"/>
    <property type="project" value="UniProtKB-KW"/>
</dbReference>
<keyword evidence="3" id="KW-0804">Transcription</keyword>
<name>A0A161XC85_9CLOT</name>
<dbReference type="AlphaFoldDB" id="A0A161XC85"/>
<evidence type="ECO:0000259" key="4">
    <source>
        <dbReference type="PROSITE" id="PS50995"/>
    </source>
</evidence>
<dbReference type="PRINTS" id="PR00598">
    <property type="entry name" value="HTHMARR"/>
</dbReference>